<dbReference type="AlphaFoldDB" id="A0A8G0ZV43"/>
<feature type="coiled-coil region" evidence="1">
    <location>
        <begin position="25"/>
        <end position="93"/>
    </location>
</feature>
<dbReference type="RefSeq" id="WP_220661415.1">
    <property type="nucleotide sequence ID" value="NZ_CP069370.1"/>
</dbReference>
<gene>
    <name evidence="4" type="ORF">JO391_15845</name>
</gene>
<sequence>MTPGRLPLLALLAALAIPAQAQTVAEQAAAASAQLQEAINALDAASGSRDRVAALTATIRAYENGLATLRTALREAELREATLKLQFEAQRDQVAQLLGTLSTLEATPEPLLLLHPDGPLGMARSGMLIADVTPSLQTQSEKLKSQLTELAELRQLEMASAETLAAGLAAAQTARTELSQAIADRTDLPKRLTEDPEALQQLLDSADTLDAFAAGLAPSPEPGEAPGFAEAKGSLPLPALGSILRRPGEADAAGVRRPGLTLATGPRALVTTPWPATIRYVGPLLNYGNVMILEPGDGYLLVLAGMQTLYGEVGEVIAAGAPVGLMGGGDPGVQEFLVEAAQDGGARDTETLYLELRQGADPVDPMAWFAATKDMN</sequence>
<evidence type="ECO:0000313" key="4">
    <source>
        <dbReference type="EMBL" id="QYZ69195.1"/>
    </source>
</evidence>
<feature type="domain" description="M23ase beta-sheet core" evidence="3">
    <location>
        <begin position="259"/>
        <end position="365"/>
    </location>
</feature>
<organism evidence="4 5">
    <name type="scientific">Neotabrizicola shimadae</name>
    <dbReference type="NCBI Taxonomy" id="2807096"/>
    <lineage>
        <taxon>Bacteria</taxon>
        <taxon>Pseudomonadati</taxon>
        <taxon>Pseudomonadota</taxon>
        <taxon>Alphaproteobacteria</taxon>
        <taxon>Rhodobacterales</taxon>
        <taxon>Paracoccaceae</taxon>
        <taxon>Neotabrizicola</taxon>
    </lineage>
</organism>
<accession>A0A8G0ZV43</accession>
<dbReference type="Pfam" id="PF01551">
    <property type="entry name" value="Peptidase_M23"/>
    <property type="match status" value="1"/>
</dbReference>
<dbReference type="Gene3D" id="2.70.70.10">
    <property type="entry name" value="Glucose Permease (Domain IIA)"/>
    <property type="match status" value="1"/>
</dbReference>
<protein>
    <submittedName>
        <fullName evidence="4">Peptidoglycan DD-metalloendopeptidase family protein</fullName>
    </submittedName>
</protein>
<keyword evidence="1" id="KW-0175">Coiled coil</keyword>
<feature type="signal peptide" evidence="2">
    <location>
        <begin position="1"/>
        <end position="21"/>
    </location>
</feature>
<evidence type="ECO:0000256" key="1">
    <source>
        <dbReference type="SAM" id="Coils"/>
    </source>
</evidence>
<name>A0A8G0ZV43_9RHOB</name>
<proteinExistence type="predicted"/>
<dbReference type="SUPFAM" id="SSF51261">
    <property type="entry name" value="Duplicated hybrid motif"/>
    <property type="match status" value="1"/>
</dbReference>
<evidence type="ECO:0000313" key="5">
    <source>
        <dbReference type="Proteomes" id="UP000826300"/>
    </source>
</evidence>
<evidence type="ECO:0000259" key="3">
    <source>
        <dbReference type="Pfam" id="PF01551"/>
    </source>
</evidence>
<evidence type="ECO:0000256" key="2">
    <source>
        <dbReference type="SAM" id="SignalP"/>
    </source>
</evidence>
<dbReference type="EMBL" id="CP069370">
    <property type="protein sequence ID" value="QYZ69195.1"/>
    <property type="molecule type" value="Genomic_DNA"/>
</dbReference>
<dbReference type="InterPro" id="IPR011055">
    <property type="entry name" value="Dup_hybrid_motif"/>
</dbReference>
<reference evidence="4" key="1">
    <citation type="submission" date="2021-02" db="EMBL/GenBank/DDBJ databases">
        <title>Rhodobacter shimadae sp. nov., an aerobic anoxygenic phototrophic bacterium isolated from a hot spring.</title>
        <authorList>
            <person name="Muramatsu S."/>
            <person name="Haruta S."/>
            <person name="Hirose S."/>
            <person name="Hanada S."/>
        </authorList>
    </citation>
    <scope>NUCLEOTIDE SEQUENCE</scope>
    <source>
        <strain evidence="4">N10</strain>
    </source>
</reference>
<keyword evidence="2" id="KW-0732">Signal</keyword>
<dbReference type="Proteomes" id="UP000826300">
    <property type="component" value="Chromosome"/>
</dbReference>
<feature type="chain" id="PRO_5034000987" evidence="2">
    <location>
        <begin position="22"/>
        <end position="376"/>
    </location>
</feature>
<keyword evidence="5" id="KW-1185">Reference proteome</keyword>
<dbReference type="InterPro" id="IPR016047">
    <property type="entry name" value="M23ase_b-sheet_dom"/>
</dbReference>
<dbReference type="KEGG" id="nsm:JO391_15845"/>
<dbReference type="CDD" id="cd12797">
    <property type="entry name" value="M23_peptidase"/>
    <property type="match status" value="1"/>
</dbReference>